<dbReference type="EMBL" id="VXIV02001295">
    <property type="protein sequence ID" value="KAF6033567.1"/>
    <property type="molecule type" value="Genomic_DNA"/>
</dbReference>
<gene>
    <name evidence="1" type="ORF">EB796_008124</name>
</gene>
<dbReference type="InterPro" id="IPR011042">
    <property type="entry name" value="6-blade_b-propeller_TolB-like"/>
</dbReference>
<reference evidence="1" key="1">
    <citation type="submission" date="2020-06" db="EMBL/GenBank/DDBJ databases">
        <title>Draft genome of Bugula neritina, a colonial animal packing powerful symbionts and potential medicines.</title>
        <authorList>
            <person name="Rayko M."/>
        </authorList>
    </citation>
    <scope>NUCLEOTIDE SEQUENCE [LARGE SCALE GENOMIC DNA]</scope>
    <source>
        <strain evidence="1">Kwan_BN1</strain>
    </source>
</reference>
<sequence>MLISLHIIDYSNVILFNRIQGYKKSEVYSTTTALVHHIEKDDCIPGNILFADGYSLRTTNGFSISTIAGSPTSSGYNDSSGTSGRFGYLFGFYQKNRTHVIVADYDNNCLRMVDRTIGHISQFAGTCRSAGHRDGRVGYAYLKAPFQMVLDKTTPTTLILSQDRVASSYAYLRSIDINTGNAGVLVSSGLLQPRGMAWDESGRFLFVANRYYIAKITWSTKSVQTLVGSTSPGNIVGSFSQSRFNNLKDILIINQEVMIMTDWGQSKLKAINIASQVSMNVDISGFNAGIRSITQINGNTYVGTHGKIYKLSESPVERRVALKAEYSVSCDQLILQGMFGKALLEPVLKLKMTELQDICGNGCNMAVNMTPSYSCSDNILEVRWPTDIVFTEDVKEIPTKVEEMLSNSLKTVKREKAQILTLNRDPHFLLPRVQDNGESIQLVLETKCTGDGKVYQENTNSCV</sequence>
<proteinExistence type="predicted"/>
<dbReference type="Proteomes" id="UP000593567">
    <property type="component" value="Unassembled WGS sequence"/>
</dbReference>
<keyword evidence="2" id="KW-1185">Reference proteome</keyword>
<organism evidence="1 2">
    <name type="scientific">Bugula neritina</name>
    <name type="common">Brown bryozoan</name>
    <name type="synonym">Sertularia neritina</name>
    <dbReference type="NCBI Taxonomy" id="10212"/>
    <lineage>
        <taxon>Eukaryota</taxon>
        <taxon>Metazoa</taxon>
        <taxon>Spiralia</taxon>
        <taxon>Lophotrochozoa</taxon>
        <taxon>Bryozoa</taxon>
        <taxon>Gymnolaemata</taxon>
        <taxon>Cheilostomatida</taxon>
        <taxon>Flustrina</taxon>
        <taxon>Buguloidea</taxon>
        <taxon>Bugulidae</taxon>
        <taxon>Bugula</taxon>
    </lineage>
</organism>
<evidence type="ECO:0000313" key="1">
    <source>
        <dbReference type="EMBL" id="KAF6033567.1"/>
    </source>
</evidence>
<protein>
    <submittedName>
        <fullName evidence="1">Uncharacterized protein</fullName>
    </submittedName>
</protein>
<dbReference type="AlphaFoldDB" id="A0A7J7K5N9"/>
<accession>A0A7J7K5N9</accession>
<comment type="caution">
    <text evidence="1">The sequence shown here is derived from an EMBL/GenBank/DDBJ whole genome shotgun (WGS) entry which is preliminary data.</text>
</comment>
<dbReference type="Gene3D" id="2.120.10.30">
    <property type="entry name" value="TolB, C-terminal domain"/>
    <property type="match status" value="2"/>
</dbReference>
<evidence type="ECO:0000313" key="2">
    <source>
        <dbReference type="Proteomes" id="UP000593567"/>
    </source>
</evidence>
<dbReference type="SUPFAM" id="SSF63825">
    <property type="entry name" value="YWTD domain"/>
    <property type="match status" value="1"/>
</dbReference>
<name>A0A7J7K5N9_BUGNE</name>